<dbReference type="GeneID" id="63824792"/>
<dbReference type="PANTHER" id="PTHR14379:SF3">
    <property type="entry name" value="MEIOSIS REGULATOR AND MRNA STABILITY FACTOR 1"/>
    <property type="match status" value="1"/>
</dbReference>
<feature type="domain" description="NYN" evidence="2">
    <location>
        <begin position="108"/>
        <end position="240"/>
    </location>
</feature>
<feature type="signal peptide" evidence="1">
    <location>
        <begin position="1"/>
        <end position="22"/>
    </location>
</feature>
<gene>
    <name evidence="3" type="ORF">LAESUDRAFT_720133</name>
</gene>
<name>A0A165HT86_9APHY</name>
<feature type="chain" id="PRO_5007858849" description="NYN domain-containing protein" evidence="1">
    <location>
        <begin position="23"/>
        <end position="390"/>
    </location>
</feature>
<sequence length="390" mass="42821">MVRTSVGHIALVRFLWLCPVLTQPRMYANVRSNSRCLRRIHRLFPVATAAMPLWHRSSRSSGTNLSAIDVGSLRTFSIPASPMNVEGSIEVDAARSEPAIDSQKRQSVGIFWDFENVGLPASNVKASPIVRTLCTFAQTYGTVKALRAYMDSTLRKSSEGVAFGAALRELGIDLIDCPHAGRREVVDKGIITDLYEFALDNSPPATIVLISGDSGYLGAVSKLSLRGYKMIVVTPANTKQTYMMSQTTEVWTWRDGIAENVCKSTPGESLPGKVAAHEKLKTTDEVINAFKIGESKAAISLTDKKRKAKMELETNVPSHFRPLVQILKERMQKGFPGVERSELQSIITQHFPMIYAEAGVPGLKKYIAKARKAGVVLKKDGVVSLTPCLR</sequence>
<accession>A0A165HT86</accession>
<dbReference type="InterPro" id="IPR024768">
    <property type="entry name" value="Marf1"/>
</dbReference>
<dbReference type="EMBL" id="KV427606">
    <property type="protein sequence ID" value="KZT12158.1"/>
    <property type="molecule type" value="Genomic_DNA"/>
</dbReference>
<dbReference type="Pfam" id="PF01936">
    <property type="entry name" value="NYN"/>
    <property type="match status" value="1"/>
</dbReference>
<dbReference type="Gene3D" id="3.40.50.1010">
    <property type="entry name" value="5'-nuclease"/>
    <property type="match status" value="1"/>
</dbReference>
<evidence type="ECO:0000256" key="1">
    <source>
        <dbReference type="SAM" id="SignalP"/>
    </source>
</evidence>
<reference evidence="3 4" key="1">
    <citation type="journal article" date="2016" name="Mol. Biol. Evol.">
        <title>Comparative Genomics of Early-Diverging Mushroom-Forming Fungi Provides Insights into the Origins of Lignocellulose Decay Capabilities.</title>
        <authorList>
            <person name="Nagy L.G."/>
            <person name="Riley R."/>
            <person name="Tritt A."/>
            <person name="Adam C."/>
            <person name="Daum C."/>
            <person name="Floudas D."/>
            <person name="Sun H."/>
            <person name="Yadav J.S."/>
            <person name="Pangilinan J."/>
            <person name="Larsson K.H."/>
            <person name="Matsuura K."/>
            <person name="Barry K."/>
            <person name="Labutti K."/>
            <person name="Kuo R."/>
            <person name="Ohm R.A."/>
            <person name="Bhattacharya S.S."/>
            <person name="Shirouzu T."/>
            <person name="Yoshinaga Y."/>
            <person name="Martin F.M."/>
            <person name="Grigoriev I.V."/>
            <person name="Hibbett D.S."/>
        </authorList>
    </citation>
    <scope>NUCLEOTIDE SEQUENCE [LARGE SCALE GENOMIC DNA]</scope>
    <source>
        <strain evidence="3 4">93-53</strain>
    </source>
</reference>
<dbReference type="InterPro" id="IPR021139">
    <property type="entry name" value="NYN"/>
</dbReference>
<evidence type="ECO:0000313" key="4">
    <source>
        <dbReference type="Proteomes" id="UP000076871"/>
    </source>
</evidence>
<evidence type="ECO:0000259" key="2">
    <source>
        <dbReference type="Pfam" id="PF01936"/>
    </source>
</evidence>
<dbReference type="GO" id="GO:0010468">
    <property type="term" value="P:regulation of gene expression"/>
    <property type="evidence" value="ECO:0007669"/>
    <property type="project" value="InterPro"/>
</dbReference>
<dbReference type="InParanoid" id="A0A165HT86"/>
<evidence type="ECO:0000313" key="3">
    <source>
        <dbReference type="EMBL" id="KZT12158.1"/>
    </source>
</evidence>
<dbReference type="Proteomes" id="UP000076871">
    <property type="component" value="Unassembled WGS sequence"/>
</dbReference>
<dbReference type="GO" id="GO:0005777">
    <property type="term" value="C:peroxisome"/>
    <property type="evidence" value="ECO:0007669"/>
    <property type="project" value="InterPro"/>
</dbReference>
<dbReference type="GO" id="GO:0004540">
    <property type="term" value="F:RNA nuclease activity"/>
    <property type="evidence" value="ECO:0007669"/>
    <property type="project" value="InterPro"/>
</dbReference>
<protein>
    <recommendedName>
        <fullName evidence="2">NYN domain-containing protein</fullName>
    </recommendedName>
</protein>
<dbReference type="STRING" id="1314785.A0A165HT86"/>
<proteinExistence type="predicted"/>
<keyword evidence="1" id="KW-0732">Signal</keyword>
<dbReference type="PANTHER" id="PTHR14379">
    <property type="entry name" value="LIMKAIN B LKAP"/>
    <property type="match status" value="1"/>
</dbReference>
<dbReference type="AlphaFoldDB" id="A0A165HT86"/>
<dbReference type="CDD" id="cd10910">
    <property type="entry name" value="PIN_limkain_b1_N_like"/>
    <property type="match status" value="1"/>
</dbReference>
<dbReference type="OrthoDB" id="549353at2759"/>
<keyword evidence="4" id="KW-1185">Reference proteome</keyword>
<organism evidence="3 4">
    <name type="scientific">Laetiporus sulphureus 93-53</name>
    <dbReference type="NCBI Taxonomy" id="1314785"/>
    <lineage>
        <taxon>Eukaryota</taxon>
        <taxon>Fungi</taxon>
        <taxon>Dikarya</taxon>
        <taxon>Basidiomycota</taxon>
        <taxon>Agaricomycotina</taxon>
        <taxon>Agaricomycetes</taxon>
        <taxon>Polyporales</taxon>
        <taxon>Laetiporus</taxon>
    </lineage>
</organism>
<dbReference type="RefSeq" id="XP_040769806.1">
    <property type="nucleotide sequence ID" value="XM_040907763.1"/>
</dbReference>